<sequence length="140" mass="16217">MKVVLILFEFDDLDMILEMDFLTKYYAMLDYSNKEVVLKERENFELKFVGGKSVELANIISVLKVRKLIRKGDTAYLAHVVDTQAVRNDPISIPIVCEYLDVFSEEMSGLPLKKEIEFTIEVVLRTTPISQTHYPWHQAS</sequence>
<protein>
    <submittedName>
        <fullName evidence="2">DNA/RNA polymerases superfamily protein</fullName>
    </submittedName>
</protein>
<dbReference type="Pfam" id="PF08284">
    <property type="entry name" value="RVP_2"/>
    <property type="match status" value="1"/>
</dbReference>
<evidence type="ECO:0000313" key="3">
    <source>
        <dbReference type="Proteomes" id="UP000321393"/>
    </source>
</evidence>
<evidence type="ECO:0000313" key="1">
    <source>
        <dbReference type="EMBL" id="KAA0059915.1"/>
    </source>
</evidence>
<dbReference type="Proteomes" id="UP000321393">
    <property type="component" value="Unassembled WGS sequence"/>
</dbReference>
<name>A0A5D3DMW7_CUCMM</name>
<organism evidence="2 4">
    <name type="scientific">Cucumis melo var. makuwa</name>
    <name type="common">Oriental melon</name>
    <dbReference type="NCBI Taxonomy" id="1194695"/>
    <lineage>
        <taxon>Eukaryota</taxon>
        <taxon>Viridiplantae</taxon>
        <taxon>Streptophyta</taxon>
        <taxon>Embryophyta</taxon>
        <taxon>Tracheophyta</taxon>
        <taxon>Spermatophyta</taxon>
        <taxon>Magnoliopsida</taxon>
        <taxon>eudicotyledons</taxon>
        <taxon>Gunneridae</taxon>
        <taxon>Pentapetalae</taxon>
        <taxon>rosids</taxon>
        <taxon>fabids</taxon>
        <taxon>Cucurbitales</taxon>
        <taxon>Cucurbitaceae</taxon>
        <taxon>Benincaseae</taxon>
        <taxon>Cucumis</taxon>
    </lineage>
</organism>
<dbReference type="AlphaFoldDB" id="A0A5D3DMW7"/>
<evidence type="ECO:0000313" key="4">
    <source>
        <dbReference type="Proteomes" id="UP000321947"/>
    </source>
</evidence>
<evidence type="ECO:0000313" key="2">
    <source>
        <dbReference type="EMBL" id="TYK24862.1"/>
    </source>
</evidence>
<dbReference type="OrthoDB" id="437338at2759"/>
<gene>
    <name evidence="2" type="ORF">E5676_scaffold184G001310</name>
    <name evidence="1" type="ORF">E6C27_scaffold108G002200</name>
</gene>
<dbReference type="EMBL" id="SSTD01003836">
    <property type="protein sequence ID" value="TYK24862.1"/>
    <property type="molecule type" value="Genomic_DNA"/>
</dbReference>
<reference evidence="3 4" key="1">
    <citation type="submission" date="2019-08" db="EMBL/GenBank/DDBJ databases">
        <title>Draft genome sequences of two oriental melons (Cucumis melo L. var makuwa).</title>
        <authorList>
            <person name="Kwon S.-Y."/>
        </authorList>
    </citation>
    <scope>NUCLEOTIDE SEQUENCE [LARGE SCALE GENOMIC DNA]</scope>
    <source>
        <strain evidence="4">cv. Chang Bougi</strain>
        <strain evidence="3">cv. SW 3</strain>
        <tissue evidence="2">Leaf</tissue>
    </source>
</reference>
<proteinExistence type="predicted"/>
<comment type="caution">
    <text evidence="2">The sequence shown here is derived from an EMBL/GenBank/DDBJ whole genome shotgun (WGS) entry which is preliminary data.</text>
</comment>
<accession>A0A5D3DMW7</accession>
<dbReference type="Proteomes" id="UP000321947">
    <property type="component" value="Unassembled WGS sequence"/>
</dbReference>
<dbReference type="EMBL" id="SSTE01005892">
    <property type="protein sequence ID" value="KAA0059915.1"/>
    <property type="molecule type" value="Genomic_DNA"/>
</dbReference>